<keyword evidence="2" id="KW-1185">Reference proteome</keyword>
<protein>
    <submittedName>
        <fullName evidence="1">Uncharacterized protein</fullName>
    </submittedName>
</protein>
<evidence type="ECO:0000313" key="1">
    <source>
        <dbReference type="EMBL" id="CAI9086435.1"/>
    </source>
</evidence>
<gene>
    <name evidence="1" type="ORF">MFUM_2121</name>
</gene>
<proteinExistence type="predicted"/>
<evidence type="ECO:0000313" key="2">
    <source>
        <dbReference type="Proteomes" id="UP001161497"/>
    </source>
</evidence>
<reference evidence="1" key="1">
    <citation type="submission" date="2023-03" db="EMBL/GenBank/DDBJ databases">
        <authorList>
            <person name="Cremers G."/>
            <person name="Picone N."/>
        </authorList>
    </citation>
    <scope>NUCLEOTIDE SEQUENCE</scope>
    <source>
        <strain evidence="1">Sample_alias</strain>
    </source>
</reference>
<name>A0ABM9IFF2_9BACT</name>
<organism evidence="1 2">
    <name type="scientific">Candidatus Methylacidiphilum fumarolicum</name>
    <dbReference type="NCBI Taxonomy" id="591154"/>
    <lineage>
        <taxon>Bacteria</taxon>
        <taxon>Pseudomonadati</taxon>
        <taxon>Verrucomicrobiota</taxon>
        <taxon>Methylacidiphilae</taxon>
        <taxon>Methylacidiphilales</taxon>
        <taxon>Methylacidiphilaceae</taxon>
        <taxon>Methylacidiphilum (ex Ratnadevi et al. 2023)</taxon>
    </lineage>
</organism>
<dbReference type="Proteomes" id="UP001161497">
    <property type="component" value="Chromosome"/>
</dbReference>
<accession>A0ABM9IFF2</accession>
<dbReference type="EMBL" id="OX458932">
    <property type="protein sequence ID" value="CAI9086435.1"/>
    <property type="molecule type" value="Genomic_DNA"/>
</dbReference>
<sequence length="79" mass="8878">MEHPLIIGSSLLSIFWPERRGIRPRGSFLNKYCQPCFLVATESLQGIKLQTRVNDVASHPLLSLGMRALNVALLFLLKT</sequence>